<dbReference type="Pfam" id="PF08811">
    <property type="entry name" value="DUF1800"/>
    <property type="match status" value="1"/>
</dbReference>
<dbReference type="AlphaFoldDB" id="A0A512AU38"/>
<evidence type="ECO:0008006" key="3">
    <source>
        <dbReference type="Google" id="ProtNLM"/>
    </source>
</evidence>
<organism evidence="1 2">
    <name type="scientific">Adhaeribacter aerolatus</name>
    <dbReference type="NCBI Taxonomy" id="670289"/>
    <lineage>
        <taxon>Bacteria</taxon>
        <taxon>Pseudomonadati</taxon>
        <taxon>Bacteroidota</taxon>
        <taxon>Cytophagia</taxon>
        <taxon>Cytophagales</taxon>
        <taxon>Hymenobacteraceae</taxon>
        <taxon>Adhaeribacter</taxon>
    </lineage>
</organism>
<dbReference type="OrthoDB" id="9772295at2"/>
<keyword evidence="2" id="KW-1185">Reference proteome</keyword>
<gene>
    <name evidence="1" type="ORF">AAE02nite_08540</name>
</gene>
<reference evidence="1 2" key="1">
    <citation type="submission" date="2019-07" db="EMBL/GenBank/DDBJ databases">
        <title>Whole genome shotgun sequence of Adhaeribacter aerolatus NBRC 106133.</title>
        <authorList>
            <person name="Hosoyama A."/>
            <person name="Uohara A."/>
            <person name="Ohji S."/>
            <person name="Ichikawa N."/>
        </authorList>
    </citation>
    <scope>NUCLEOTIDE SEQUENCE [LARGE SCALE GENOMIC DNA]</scope>
    <source>
        <strain evidence="1 2">NBRC 106133</strain>
    </source>
</reference>
<dbReference type="RefSeq" id="WP_146895242.1">
    <property type="nucleotide sequence ID" value="NZ_BJYS01000004.1"/>
</dbReference>
<accession>A0A512AU38</accession>
<sequence length="469" mass="53476">MKADTYQRQLQHLYWRTGFGPSPAQMQQAPGNLNKAVKGVFSQSVSYAPLPLTITDFSRLPKGQLSPEERRRQMQQARRELAKINTTWLQTMATSPAQLREKMAFFWHGHFACRTQRPEFALNQVNLLRQHALGKFSDLLMAVAKDPAMLQFLNNQQNRKLQPNENFARELLELFTLGRGHYSEEDIKNAARAFTGWGYDAEGMFVFRERQHDAGTKTFLGKIGNFTGEDILRIILDQPQTAKFLTTKIYRFFVNDTPDAAVIQQLSEQFYATDYDIQALLQKIFSTDWFYAPANIGTRIKSPVELLTGLQRAFAIQFQDAPGLLVVQRALGQVLLYPPNVGGWPGGRNWIDSSSLMFRMKLPQTIFAGASLNISLKDDDIDMLPQLSQQERTFNRRLRVNVNLQPFRELLAKVPPRAIVAQTAAFLLQVPLNAQLTTMLQNDTDEFTPENRLNALALRLSSLPEYQLC</sequence>
<dbReference type="EMBL" id="BJYS01000004">
    <property type="protein sequence ID" value="GEO03190.1"/>
    <property type="molecule type" value="Genomic_DNA"/>
</dbReference>
<proteinExistence type="predicted"/>
<dbReference type="Proteomes" id="UP000321532">
    <property type="component" value="Unassembled WGS sequence"/>
</dbReference>
<protein>
    <recommendedName>
        <fullName evidence="3">DUF1800 domain-containing protein</fullName>
    </recommendedName>
</protein>
<comment type="caution">
    <text evidence="1">The sequence shown here is derived from an EMBL/GenBank/DDBJ whole genome shotgun (WGS) entry which is preliminary data.</text>
</comment>
<dbReference type="InterPro" id="IPR014917">
    <property type="entry name" value="DUF1800"/>
</dbReference>
<evidence type="ECO:0000313" key="2">
    <source>
        <dbReference type="Proteomes" id="UP000321532"/>
    </source>
</evidence>
<name>A0A512AU38_9BACT</name>
<evidence type="ECO:0000313" key="1">
    <source>
        <dbReference type="EMBL" id="GEO03190.1"/>
    </source>
</evidence>